<dbReference type="AlphaFoldDB" id="A0A8C3YCY9"/>
<sequence>MSSGCPGCLPAEPPSWSATTVVCQGNLGGVTVEEEAPAAQPTPAPHKVNKQNRYVKSNPDLYLKGERQSLPSMEQEVTGTTGSIKPASHPQPGRNTLSRRLLLYGLSLKRNRKRHTSTSALTEEEQEKGEVSTCSEEGNPQEGKAVATHARQRPQAKGAEASAASKGEETEETGPQAAEPSTPFGLNSGPTPMSKQNE</sequence>
<reference evidence="2" key="1">
    <citation type="submission" date="2025-08" db="UniProtKB">
        <authorList>
            <consortium name="Ensembl"/>
        </authorList>
    </citation>
    <scope>IDENTIFICATION</scope>
</reference>
<feature type="compositionally biased region" description="Polar residues" evidence="1">
    <location>
        <begin position="69"/>
        <end position="83"/>
    </location>
</feature>
<keyword evidence="3" id="KW-1185">Reference proteome</keyword>
<feature type="compositionally biased region" description="Low complexity" evidence="1">
    <location>
        <begin position="156"/>
        <end position="165"/>
    </location>
</feature>
<feature type="compositionally biased region" description="Low complexity" evidence="1">
    <location>
        <begin position="98"/>
        <end position="108"/>
    </location>
</feature>
<reference evidence="2" key="2">
    <citation type="submission" date="2025-09" db="UniProtKB">
        <authorList>
            <consortium name="Ensembl"/>
        </authorList>
    </citation>
    <scope>IDENTIFICATION</scope>
</reference>
<evidence type="ECO:0000256" key="1">
    <source>
        <dbReference type="SAM" id="MobiDB-lite"/>
    </source>
</evidence>
<evidence type="ECO:0000313" key="2">
    <source>
        <dbReference type="Ensembl" id="ENSCWAP00000005521.1"/>
    </source>
</evidence>
<organism evidence="2 3">
    <name type="scientific">Catagonus wagneri</name>
    <name type="common">Chacoan peccary</name>
    <dbReference type="NCBI Taxonomy" id="51154"/>
    <lineage>
        <taxon>Eukaryota</taxon>
        <taxon>Metazoa</taxon>
        <taxon>Chordata</taxon>
        <taxon>Craniata</taxon>
        <taxon>Vertebrata</taxon>
        <taxon>Euteleostomi</taxon>
        <taxon>Mammalia</taxon>
        <taxon>Eutheria</taxon>
        <taxon>Laurasiatheria</taxon>
        <taxon>Artiodactyla</taxon>
        <taxon>Suina</taxon>
        <taxon>Tayassuidae</taxon>
        <taxon>Catagonus</taxon>
    </lineage>
</organism>
<dbReference type="Ensembl" id="ENSCWAT00000005971.1">
    <property type="protein sequence ID" value="ENSCWAP00000005521.1"/>
    <property type="gene ID" value="ENSCWAG00000004252.1"/>
</dbReference>
<accession>A0A8C3YCY9</accession>
<name>A0A8C3YCY9_9CETA</name>
<proteinExistence type="predicted"/>
<protein>
    <submittedName>
        <fullName evidence="2">Uncharacterized protein</fullName>
    </submittedName>
</protein>
<feature type="compositionally biased region" description="Polar residues" evidence="1">
    <location>
        <begin position="184"/>
        <end position="198"/>
    </location>
</feature>
<dbReference type="GeneTree" id="ENSGT00940000167804"/>
<dbReference type="Proteomes" id="UP000694540">
    <property type="component" value="Unplaced"/>
</dbReference>
<evidence type="ECO:0000313" key="3">
    <source>
        <dbReference type="Proteomes" id="UP000694540"/>
    </source>
</evidence>
<feature type="region of interest" description="Disordered" evidence="1">
    <location>
        <begin position="34"/>
        <end position="198"/>
    </location>
</feature>